<sequence>MDVDAPPDIIVVDEDDDIIDEEDPIAHDLADFDDEDLLNLDIYHGVRIELGSFRTYLNEIKITGEAPEELACFSATVATVPLFEFGRDKLFGRFTLSVPPLAKDLHCLSHLLF</sequence>
<proteinExistence type="predicted"/>
<gene>
    <name evidence="1" type="ORF">Tci_023654</name>
</gene>
<evidence type="ECO:0000313" key="1">
    <source>
        <dbReference type="EMBL" id="GEU51676.1"/>
    </source>
</evidence>
<comment type="caution">
    <text evidence="1">The sequence shown here is derived from an EMBL/GenBank/DDBJ whole genome shotgun (WGS) entry which is preliminary data.</text>
</comment>
<reference evidence="1" key="1">
    <citation type="journal article" date="2019" name="Sci. Rep.">
        <title>Draft genome of Tanacetum cinerariifolium, the natural source of mosquito coil.</title>
        <authorList>
            <person name="Yamashiro T."/>
            <person name="Shiraishi A."/>
            <person name="Satake H."/>
            <person name="Nakayama K."/>
        </authorList>
    </citation>
    <scope>NUCLEOTIDE SEQUENCE</scope>
</reference>
<dbReference type="EMBL" id="BKCJ010002902">
    <property type="protein sequence ID" value="GEU51676.1"/>
    <property type="molecule type" value="Genomic_DNA"/>
</dbReference>
<organism evidence="1">
    <name type="scientific">Tanacetum cinerariifolium</name>
    <name type="common">Dalmatian daisy</name>
    <name type="synonym">Chrysanthemum cinerariifolium</name>
    <dbReference type="NCBI Taxonomy" id="118510"/>
    <lineage>
        <taxon>Eukaryota</taxon>
        <taxon>Viridiplantae</taxon>
        <taxon>Streptophyta</taxon>
        <taxon>Embryophyta</taxon>
        <taxon>Tracheophyta</taxon>
        <taxon>Spermatophyta</taxon>
        <taxon>Magnoliopsida</taxon>
        <taxon>eudicotyledons</taxon>
        <taxon>Gunneridae</taxon>
        <taxon>Pentapetalae</taxon>
        <taxon>asterids</taxon>
        <taxon>campanulids</taxon>
        <taxon>Asterales</taxon>
        <taxon>Asteraceae</taxon>
        <taxon>Asteroideae</taxon>
        <taxon>Anthemideae</taxon>
        <taxon>Anthemidinae</taxon>
        <taxon>Tanacetum</taxon>
    </lineage>
</organism>
<protein>
    <submittedName>
        <fullName evidence="1">Uncharacterized protein</fullName>
    </submittedName>
</protein>
<dbReference type="AlphaFoldDB" id="A0A6L2KQU5"/>
<name>A0A6L2KQU5_TANCI</name>
<accession>A0A6L2KQU5</accession>